<keyword evidence="4 5" id="KW-0472">Membrane</keyword>
<dbReference type="Pfam" id="PF06803">
    <property type="entry name" value="DUF1232"/>
    <property type="match status" value="1"/>
</dbReference>
<sequence>MKISAAKFKLTDQDVLSLITDYIHLDGVEIKNILIDEIITIEGNYTNKLKMSFQIKIGLGNIKDNILNLKIYNLKVYKLKIFNSIKDIISKNILKKFFYYGIEVDKDTVSIDLNTAVKLIPRFNLKLVKMKTFHGQIEVEVKNIVYQKDKKFPDLNKTCELSPKNSKNSLINSNKYVKLRENIIEKLPSKFSKLAEYIMFMPDILILFWRLFKDKRVSSPIKIVLVNAILYIISPVDLIPGFIPIIGQMDDVAVAFFALNYIIDKVPREIILENWQGKNDVIIMTQEVIKYITEIVGMGNISKISDLIKSMLKKPSKKYITNEQYRNIYTGNNGNSKS</sequence>
<proteinExistence type="predicted"/>
<feature type="domain" description="DUF1232" evidence="6">
    <location>
        <begin position="222"/>
        <end position="257"/>
    </location>
</feature>
<dbReference type="OrthoDB" id="1930546at2"/>
<evidence type="ECO:0000256" key="1">
    <source>
        <dbReference type="ARBA" id="ARBA00004127"/>
    </source>
</evidence>
<protein>
    <recommendedName>
        <fullName evidence="6">DUF1232 domain-containing protein</fullName>
    </recommendedName>
</protein>
<keyword evidence="2 5" id="KW-0812">Transmembrane</keyword>
<evidence type="ECO:0000256" key="2">
    <source>
        <dbReference type="ARBA" id="ARBA00022692"/>
    </source>
</evidence>
<reference evidence="7 8" key="1">
    <citation type="journal article" date="2015" name="Genome Announc.">
        <title>Draft Genome Sequence of Clostridium tyrobutyricum Strain DIVETGP, Isolated from Cow's Milk for Grana Padano Production.</title>
        <authorList>
            <person name="Soggiu A."/>
            <person name="Piras C."/>
            <person name="Gaiarsa S."/>
            <person name="Sassera D."/>
            <person name="Roncada P."/>
            <person name="Bendixen E."/>
            <person name="Brasca M."/>
            <person name="Bonizzi L."/>
        </authorList>
    </citation>
    <scope>NUCLEOTIDE SEQUENCE [LARGE SCALE GENOMIC DNA]</scope>
    <source>
        <strain evidence="7 8">DIVETGP</strain>
    </source>
</reference>
<keyword evidence="3 5" id="KW-1133">Transmembrane helix</keyword>
<comment type="subcellular location">
    <subcellularLocation>
        <location evidence="1">Endomembrane system</location>
        <topology evidence="1">Multi-pass membrane protein</topology>
    </subcellularLocation>
</comment>
<evidence type="ECO:0000256" key="3">
    <source>
        <dbReference type="ARBA" id="ARBA00022989"/>
    </source>
</evidence>
<dbReference type="AlphaFoldDB" id="W6N6N3"/>
<feature type="transmembrane region" description="Helical" evidence="5">
    <location>
        <begin position="194"/>
        <end position="212"/>
    </location>
</feature>
<gene>
    <name evidence="7" type="ORF">CTDIVETGP_2413</name>
</gene>
<dbReference type="RefSeq" id="WP_017895168.1">
    <property type="nucleotide sequence ID" value="NZ_CBXI010000040.1"/>
</dbReference>
<organism evidence="7 8">
    <name type="scientific">Clostridium tyrobutyricum DIVETGP</name>
    <dbReference type="NCBI Taxonomy" id="1408889"/>
    <lineage>
        <taxon>Bacteria</taxon>
        <taxon>Bacillati</taxon>
        <taxon>Bacillota</taxon>
        <taxon>Clostridia</taxon>
        <taxon>Eubacteriales</taxon>
        <taxon>Clostridiaceae</taxon>
        <taxon>Clostridium</taxon>
    </lineage>
</organism>
<accession>W6N6N3</accession>
<evidence type="ECO:0000313" key="7">
    <source>
        <dbReference type="EMBL" id="CDL92343.1"/>
    </source>
</evidence>
<evidence type="ECO:0000256" key="4">
    <source>
        <dbReference type="ARBA" id="ARBA00023136"/>
    </source>
</evidence>
<dbReference type="GeneID" id="29420256"/>
<evidence type="ECO:0000256" key="5">
    <source>
        <dbReference type="SAM" id="Phobius"/>
    </source>
</evidence>
<comment type="caution">
    <text evidence="7">The sequence shown here is derived from an EMBL/GenBank/DDBJ whole genome shotgun (WGS) entry which is preliminary data.</text>
</comment>
<dbReference type="Proteomes" id="UP000019482">
    <property type="component" value="Unassembled WGS sequence"/>
</dbReference>
<evidence type="ECO:0000313" key="8">
    <source>
        <dbReference type="Proteomes" id="UP000019482"/>
    </source>
</evidence>
<name>W6N6N3_CLOTY</name>
<keyword evidence="8" id="KW-1185">Reference proteome</keyword>
<dbReference type="GO" id="GO:0012505">
    <property type="term" value="C:endomembrane system"/>
    <property type="evidence" value="ECO:0007669"/>
    <property type="project" value="UniProtKB-SubCell"/>
</dbReference>
<dbReference type="InterPro" id="IPR010652">
    <property type="entry name" value="DUF1232"/>
</dbReference>
<feature type="transmembrane region" description="Helical" evidence="5">
    <location>
        <begin position="224"/>
        <end position="243"/>
    </location>
</feature>
<evidence type="ECO:0000259" key="6">
    <source>
        <dbReference type="Pfam" id="PF06803"/>
    </source>
</evidence>
<dbReference type="EMBL" id="CBXI010000040">
    <property type="protein sequence ID" value="CDL92343.1"/>
    <property type="molecule type" value="Genomic_DNA"/>
</dbReference>